<dbReference type="InterPro" id="IPR050111">
    <property type="entry name" value="C-type_lectin/snaclec_domain"/>
</dbReference>
<dbReference type="WBParaSite" id="ACRNAN_Path_852.g3294.t1">
    <property type="protein sequence ID" value="ACRNAN_Path_852.g3294.t1"/>
    <property type="gene ID" value="ACRNAN_Path_852.g3294"/>
</dbReference>
<dbReference type="PROSITE" id="PS50041">
    <property type="entry name" value="C_TYPE_LECTIN_2"/>
    <property type="match status" value="2"/>
</dbReference>
<feature type="domain" description="C-type lectin" evidence="1">
    <location>
        <begin position="141"/>
        <end position="225"/>
    </location>
</feature>
<dbReference type="Proteomes" id="UP000887540">
    <property type="component" value="Unplaced"/>
</dbReference>
<dbReference type="InterPro" id="IPR016186">
    <property type="entry name" value="C-type_lectin-like/link_sf"/>
</dbReference>
<organism evidence="2 3">
    <name type="scientific">Acrobeloides nanus</name>
    <dbReference type="NCBI Taxonomy" id="290746"/>
    <lineage>
        <taxon>Eukaryota</taxon>
        <taxon>Metazoa</taxon>
        <taxon>Ecdysozoa</taxon>
        <taxon>Nematoda</taxon>
        <taxon>Chromadorea</taxon>
        <taxon>Rhabditida</taxon>
        <taxon>Tylenchina</taxon>
        <taxon>Cephalobomorpha</taxon>
        <taxon>Cephaloboidea</taxon>
        <taxon>Cephalobidae</taxon>
        <taxon>Acrobeloides</taxon>
    </lineage>
</organism>
<dbReference type="CDD" id="cd00037">
    <property type="entry name" value="CLECT"/>
    <property type="match status" value="2"/>
</dbReference>
<feature type="domain" description="C-type lectin" evidence="1">
    <location>
        <begin position="15"/>
        <end position="140"/>
    </location>
</feature>
<reference evidence="3" key="1">
    <citation type="submission" date="2022-11" db="UniProtKB">
        <authorList>
            <consortium name="WormBaseParasite"/>
        </authorList>
    </citation>
    <scope>IDENTIFICATION</scope>
</reference>
<sequence length="313" mass="35070">MTTASCPAGSIQGRNSNECYQIFSMPNDWAAAEEQCSNYNNGHLTSVADIFENSFIHNEIQILNYKAVEVWISGNTLFVPGSWTWSDKTSFIYTNWAPVKPRLSTSITSPPTGVCPSGYQYFSGTGYCYGYYSTQSNWSSSENYCASNGGHLASIHSYQEDNFIRNLFGPSNDPWLGLHYVNNQWIYTDGTAYDYTPANSLPNDYATNPCADMHQTGYLNNVGCNLLLERVYLFSSSYDPWIGLHYVNNQWIYTDGTAYDYSPANSLSKNYTSNPCADIHQEGYFNNVGCNEFALTSVCKVAPLSNKNLKFHA</sequence>
<dbReference type="InterPro" id="IPR016187">
    <property type="entry name" value="CTDL_fold"/>
</dbReference>
<name>A0A914CCH8_9BILA</name>
<dbReference type="AlphaFoldDB" id="A0A914CCH8"/>
<dbReference type="SMART" id="SM00034">
    <property type="entry name" value="CLECT"/>
    <property type="match status" value="2"/>
</dbReference>
<dbReference type="InterPro" id="IPR001304">
    <property type="entry name" value="C-type_lectin-like"/>
</dbReference>
<evidence type="ECO:0000313" key="2">
    <source>
        <dbReference type="Proteomes" id="UP000887540"/>
    </source>
</evidence>
<dbReference type="SUPFAM" id="SSF56436">
    <property type="entry name" value="C-type lectin-like"/>
    <property type="match status" value="3"/>
</dbReference>
<evidence type="ECO:0000259" key="1">
    <source>
        <dbReference type="PROSITE" id="PS50041"/>
    </source>
</evidence>
<accession>A0A914CCH8</accession>
<proteinExistence type="predicted"/>
<dbReference type="PANTHER" id="PTHR22803">
    <property type="entry name" value="MANNOSE, PHOSPHOLIPASE, LECTIN RECEPTOR RELATED"/>
    <property type="match status" value="1"/>
</dbReference>
<dbReference type="Pfam" id="PF00059">
    <property type="entry name" value="Lectin_C"/>
    <property type="match status" value="3"/>
</dbReference>
<protein>
    <submittedName>
        <fullName evidence="3">C-type lectin domain-containing protein</fullName>
    </submittedName>
</protein>
<evidence type="ECO:0000313" key="3">
    <source>
        <dbReference type="WBParaSite" id="ACRNAN_Path_852.g3294.t1"/>
    </source>
</evidence>
<keyword evidence="2" id="KW-1185">Reference proteome</keyword>
<dbReference type="Gene3D" id="3.10.100.10">
    <property type="entry name" value="Mannose-Binding Protein A, subunit A"/>
    <property type="match status" value="3"/>
</dbReference>